<evidence type="ECO:0000256" key="5">
    <source>
        <dbReference type="ARBA" id="ARBA00022679"/>
    </source>
</evidence>
<dbReference type="PRINTS" id="PR00344">
    <property type="entry name" value="BCTRLSENSOR"/>
</dbReference>
<dbReference type="PROSITE" id="PS50885">
    <property type="entry name" value="HAMP"/>
    <property type="match status" value="1"/>
</dbReference>
<evidence type="ECO:0000256" key="9">
    <source>
        <dbReference type="ARBA" id="ARBA00023012"/>
    </source>
</evidence>
<dbReference type="InterPro" id="IPR003660">
    <property type="entry name" value="HAMP_dom"/>
</dbReference>
<dbReference type="CDD" id="cd00082">
    <property type="entry name" value="HisKA"/>
    <property type="match status" value="1"/>
</dbReference>
<evidence type="ECO:0000313" key="14">
    <source>
        <dbReference type="EMBL" id="QWG15896.1"/>
    </source>
</evidence>
<dbReference type="PANTHER" id="PTHR45436">
    <property type="entry name" value="SENSOR HISTIDINE KINASE YKOH"/>
    <property type="match status" value="1"/>
</dbReference>
<dbReference type="EC" id="2.7.13.3" evidence="3"/>
<keyword evidence="10 11" id="KW-0472">Membrane</keyword>
<dbReference type="SMART" id="SM00388">
    <property type="entry name" value="HisKA"/>
    <property type="match status" value="1"/>
</dbReference>
<comment type="subcellular location">
    <subcellularLocation>
        <location evidence="2">Membrane</location>
    </subcellularLocation>
</comment>
<evidence type="ECO:0000256" key="7">
    <source>
        <dbReference type="ARBA" id="ARBA00022777"/>
    </source>
</evidence>
<evidence type="ECO:0000259" key="12">
    <source>
        <dbReference type="PROSITE" id="PS50109"/>
    </source>
</evidence>
<evidence type="ECO:0000256" key="11">
    <source>
        <dbReference type="SAM" id="Phobius"/>
    </source>
</evidence>
<evidence type="ECO:0000256" key="2">
    <source>
        <dbReference type="ARBA" id="ARBA00004370"/>
    </source>
</evidence>
<keyword evidence="6 11" id="KW-0812">Transmembrane</keyword>
<dbReference type="SUPFAM" id="SSF47384">
    <property type="entry name" value="Homodimeric domain of signal transducing histidine kinase"/>
    <property type="match status" value="1"/>
</dbReference>
<dbReference type="Pfam" id="PF02518">
    <property type="entry name" value="HATPase_c"/>
    <property type="match status" value="1"/>
</dbReference>
<dbReference type="Proteomes" id="UP000680839">
    <property type="component" value="Chromosome"/>
</dbReference>
<dbReference type="AlphaFoldDB" id="A0A975NJW1"/>
<gene>
    <name evidence="14" type="ORF">KMZ29_21875</name>
</gene>
<reference evidence="14" key="1">
    <citation type="submission" date="2021-06" db="EMBL/GenBank/DDBJ databases">
        <title>Bradyrhizobium sp. S2-20-1 Genome sequencing.</title>
        <authorList>
            <person name="Jin L."/>
        </authorList>
    </citation>
    <scope>NUCLEOTIDE SEQUENCE</scope>
    <source>
        <strain evidence="14">S2-20-1</strain>
    </source>
</reference>
<dbReference type="InterPro" id="IPR050428">
    <property type="entry name" value="TCS_sensor_his_kinase"/>
</dbReference>
<dbReference type="InterPro" id="IPR036097">
    <property type="entry name" value="HisK_dim/P_sf"/>
</dbReference>
<dbReference type="Gene3D" id="1.10.287.130">
    <property type="match status" value="1"/>
</dbReference>
<dbReference type="SMART" id="SM00387">
    <property type="entry name" value="HATPase_c"/>
    <property type="match status" value="1"/>
</dbReference>
<comment type="catalytic activity">
    <reaction evidence="1">
        <text>ATP + protein L-histidine = ADP + protein N-phospho-L-histidine.</text>
        <dbReference type="EC" id="2.7.13.3"/>
    </reaction>
</comment>
<keyword evidence="9" id="KW-0902">Two-component regulatory system</keyword>
<feature type="domain" description="HAMP" evidence="13">
    <location>
        <begin position="192"/>
        <end position="247"/>
    </location>
</feature>
<dbReference type="GO" id="GO:0016020">
    <property type="term" value="C:membrane"/>
    <property type="evidence" value="ECO:0007669"/>
    <property type="project" value="UniProtKB-SubCell"/>
</dbReference>
<keyword evidence="4" id="KW-0597">Phosphoprotein</keyword>
<dbReference type="InterPro" id="IPR004358">
    <property type="entry name" value="Sig_transdc_His_kin-like_C"/>
</dbReference>
<organism evidence="14 15">
    <name type="scientific">Bradyrhizobium sediminis</name>
    <dbReference type="NCBI Taxonomy" id="2840469"/>
    <lineage>
        <taxon>Bacteria</taxon>
        <taxon>Pseudomonadati</taxon>
        <taxon>Pseudomonadota</taxon>
        <taxon>Alphaproteobacteria</taxon>
        <taxon>Hyphomicrobiales</taxon>
        <taxon>Nitrobacteraceae</taxon>
        <taxon>Bradyrhizobium</taxon>
    </lineage>
</organism>
<feature type="domain" description="Histidine kinase" evidence="12">
    <location>
        <begin position="267"/>
        <end position="472"/>
    </location>
</feature>
<evidence type="ECO:0000256" key="4">
    <source>
        <dbReference type="ARBA" id="ARBA00022553"/>
    </source>
</evidence>
<feature type="transmembrane region" description="Helical" evidence="11">
    <location>
        <begin position="6"/>
        <end position="28"/>
    </location>
</feature>
<dbReference type="PROSITE" id="PS50109">
    <property type="entry name" value="HIS_KIN"/>
    <property type="match status" value="1"/>
</dbReference>
<protein>
    <recommendedName>
        <fullName evidence="3">histidine kinase</fullName>
        <ecNumber evidence="3">2.7.13.3</ecNumber>
    </recommendedName>
</protein>
<keyword evidence="7 14" id="KW-0418">Kinase</keyword>
<accession>A0A975NJW1</accession>
<sequence>MPLVHSWPITVKVPVAVASLMLLVGLVLSERVLSRLGNTQESHLIELSQSYLDGLSSAITPSILREDNWEIFDAITRMQTINKSLHPMATIVTNAEGAVIAASDPRQHPVGSIIKPARTGNETSASFSFSAGADSASAIRVLSYPGRVAGIIYATFDTRHLAAERRDVVIALALTNGILTLSLAIAGWFLVAFMMRPVRILSEHLGVAQETLAVPIPEDVVSKTRGEFGRLFRGYNALVRSMREREDLGKRLAEEKRLGSLGRLASTVAHEINNPLGGMFNALATLRSHGHLDNIRDSSLGLLERGLVGIRDVVRTTLTIYRTDGVTRELAPTDIEDLGLLIAPEARRKGVQIKTENTLEEIVPLSSTPIRQAVLNLLLNAVAATPDGSQVDMSAVAGLHELEITVADRGPGLPDAAAEILTSRRAAPPPPDGGGLGLWTTSRLITDIGGRIEVGYPAHGGTAITLKIPIVRMELSNVA</sequence>
<evidence type="ECO:0000313" key="15">
    <source>
        <dbReference type="Proteomes" id="UP000680839"/>
    </source>
</evidence>
<dbReference type="InterPro" id="IPR005467">
    <property type="entry name" value="His_kinase_dom"/>
</dbReference>
<proteinExistence type="predicted"/>
<evidence type="ECO:0000256" key="6">
    <source>
        <dbReference type="ARBA" id="ARBA00022692"/>
    </source>
</evidence>
<dbReference type="InterPro" id="IPR036890">
    <property type="entry name" value="HATPase_C_sf"/>
</dbReference>
<keyword evidence="8 11" id="KW-1133">Transmembrane helix</keyword>
<dbReference type="GO" id="GO:0000155">
    <property type="term" value="F:phosphorelay sensor kinase activity"/>
    <property type="evidence" value="ECO:0007669"/>
    <property type="project" value="InterPro"/>
</dbReference>
<evidence type="ECO:0000256" key="10">
    <source>
        <dbReference type="ARBA" id="ARBA00023136"/>
    </source>
</evidence>
<evidence type="ECO:0000256" key="8">
    <source>
        <dbReference type="ARBA" id="ARBA00022989"/>
    </source>
</evidence>
<feature type="transmembrane region" description="Helical" evidence="11">
    <location>
        <begin position="168"/>
        <end position="195"/>
    </location>
</feature>
<dbReference type="InterPro" id="IPR003594">
    <property type="entry name" value="HATPase_dom"/>
</dbReference>
<evidence type="ECO:0000259" key="13">
    <source>
        <dbReference type="PROSITE" id="PS50885"/>
    </source>
</evidence>
<dbReference type="PANTHER" id="PTHR45436:SF5">
    <property type="entry name" value="SENSOR HISTIDINE KINASE TRCS"/>
    <property type="match status" value="1"/>
</dbReference>
<dbReference type="Gene3D" id="3.30.565.10">
    <property type="entry name" value="Histidine kinase-like ATPase, C-terminal domain"/>
    <property type="match status" value="1"/>
</dbReference>
<evidence type="ECO:0000256" key="3">
    <source>
        <dbReference type="ARBA" id="ARBA00012438"/>
    </source>
</evidence>
<keyword evidence="5" id="KW-0808">Transferase</keyword>
<dbReference type="SUPFAM" id="SSF55874">
    <property type="entry name" value="ATPase domain of HSP90 chaperone/DNA topoisomerase II/histidine kinase"/>
    <property type="match status" value="1"/>
</dbReference>
<dbReference type="EMBL" id="CP076134">
    <property type="protein sequence ID" value="QWG15896.1"/>
    <property type="molecule type" value="Genomic_DNA"/>
</dbReference>
<dbReference type="InterPro" id="IPR003661">
    <property type="entry name" value="HisK_dim/P_dom"/>
</dbReference>
<name>A0A975NJW1_9BRAD</name>
<evidence type="ECO:0000256" key="1">
    <source>
        <dbReference type="ARBA" id="ARBA00000085"/>
    </source>
</evidence>